<comment type="caution">
    <text evidence="1">The sequence shown here is derived from an EMBL/GenBank/DDBJ whole genome shotgun (WGS) entry which is preliminary data.</text>
</comment>
<dbReference type="AlphaFoldDB" id="X1NPE6"/>
<dbReference type="EMBL" id="BARV01026965">
    <property type="protein sequence ID" value="GAI45922.1"/>
    <property type="molecule type" value="Genomic_DNA"/>
</dbReference>
<name>X1NPE6_9ZZZZ</name>
<protein>
    <submittedName>
        <fullName evidence="1">Uncharacterized protein</fullName>
    </submittedName>
</protein>
<accession>X1NPE6</accession>
<evidence type="ECO:0000313" key="1">
    <source>
        <dbReference type="EMBL" id="GAI45922.1"/>
    </source>
</evidence>
<proteinExistence type="predicted"/>
<sequence>EDLSLIRKGFIEMAVSDRYSRDVGKAKDLMKRMLRRVK</sequence>
<feature type="non-terminal residue" evidence="1">
    <location>
        <position position="1"/>
    </location>
</feature>
<reference evidence="1" key="1">
    <citation type="journal article" date="2014" name="Front. Microbiol.">
        <title>High frequency of phylogenetically diverse reductive dehalogenase-homologous genes in deep subseafloor sedimentary metagenomes.</title>
        <authorList>
            <person name="Kawai M."/>
            <person name="Futagami T."/>
            <person name="Toyoda A."/>
            <person name="Takaki Y."/>
            <person name="Nishi S."/>
            <person name="Hori S."/>
            <person name="Arai W."/>
            <person name="Tsubouchi T."/>
            <person name="Morono Y."/>
            <person name="Uchiyama I."/>
            <person name="Ito T."/>
            <person name="Fujiyama A."/>
            <person name="Inagaki F."/>
            <person name="Takami H."/>
        </authorList>
    </citation>
    <scope>NUCLEOTIDE SEQUENCE</scope>
    <source>
        <strain evidence="1">Expedition CK06-06</strain>
    </source>
</reference>
<organism evidence="1">
    <name type="scientific">marine sediment metagenome</name>
    <dbReference type="NCBI Taxonomy" id="412755"/>
    <lineage>
        <taxon>unclassified sequences</taxon>
        <taxon>metagenomes</taxon>
        <taxon>ecological metagenomes</taxon>
    </lineage>
</organism>
<gene>
    <name evidence="1" type="ORF">S06H3_43465</name>
</gene>